<dbReference type="Proteomes" id="UP000316921">
    <property type="component" value="Chromosome"/>
</dbReference>
<proteinExistence type="predicted"/>
<evidence type="ECO:0008006" key="4">
    <source>
        <dbReference type="Google" id="ProtNLM"/>
    </source>
</evidence>
<evidence type="ECO:0000256" key="1">
    <source>
        <dbReference type="SAM" id="MobiDB-lite"/>
    </source>
</evidence>
<sequence>MGDRENRRAPRTGARRVEVGGQELWLLAERAAWWPLESTLLVSDLHLGRPPTDDPYLTDPTIAAAADLSRLGELLDQLGARRLWILGDLRHSSASGLGAADEVLAVWLAARGELEIHMVRGNQDEAAGDPSDAPGLHIHAPGRPEGPLTLHHYPPEPGDPGVSPAGWVAGHLHPAATFGGPRDAPRAPAFLVEGRGLVLPAFGSGTHAHPVRRRPDQHLFPIRNGIVERPIDLERHATSGRSNPGR</sequence>
<dbReference type="KEGG" id="pbap:Pla133_16750"/>
<dbReference type="SUPFAM" id="SSF56300">
    <property type="entry name" value="Metallo-dependent phosphatases"/>
    <property type="match status" value="1"/>
</dbReference>
<feature type="region of interest" description="Disordered" evidence="1">
    <location>
        <begin position="124"/>
        <end position="146"/>
    </location>
</feature>
<dbReference type="PANTHER" id="PTHR39323:SF1">
    <property type="entry name" value="BLR1149 PROTEIN"/>
    <property type="match status" value="1"/>
</dbReference>
<dbReference type="EMBL" id="CP036287">
    <property type="protein sequence ID" value="QDU66599.1"/>
    <property type="molecule type" value="Genomic_DNA"/>
</dbReference>
<dbReference type="AlphaFoldDB" id="A0A518BHZ2"/>
<gene>
    <name evidence="2" type="ORF">Pla133_16750</name>
</gene>
<evidence type="ECO:0000313" key="3">
    <source>
        <dbReference type="Proteomes" id="UP000316921"/>
    </source>
</evidence>
<name>A0A518BHZ2_9BACT</name>
<dbReference type="RefSeq" id="WP_145064420.1">
    <property type="nucleotide sequence ID" value="NZ_CP036287.1"/>
</dbReference>
<evidence type="ECO:0000313" key="2">
    <source>
        <dbReference type="EMBL" id="QDU66599.1"/>
    </source>
</evidence>
<dbReference type="InterPro" id="IPR029052">
    <property type="entry name" value="Metallo-depent_PP-like"/>
</dbReference>
<protein>
    <recommendedName>
        <fullName evidence="4">Calcineurin-like phosphoesterase domain-containing protein</fullName>
    </recommendedName>
</protein>
<reference evidence="2 3" key="1">
    <citation type="submission" date="2019-02" db="EMBL/GenBank/DDBJ databases">
        <title>Deep-cultivation of Planctomycetes and their phenomic and genomic characterization uncovers novel biology.</title>
        <authorList>
            <person name="Wiegand S."/>
            <person name="Jogler M."/>
            <person name="Boedeker C."/>
            <person name="Pinto D."/>
            <person name="Vollmers J."/>
            <person name="Rivas-Marin E."/>
            <person name="Kohn T."/>
            <person name="Peeters S.H."/>
            <person name="Heuer A."/>
            <person name="Rast P."/>
            <person name="Oberbeckmann S."/>
            <person name="Bunk B."/>
            <person name="Jeske O."/>
            <person name="Meyerdierks A."/>
            <person name="Storesund J.E."/>
            <person name="Kallscheuer N."/>
            <person name="Luecker S."/>
            <person name="Lage O.M."/>
            <person name="Pohl T."/>
            <person name="Merkel B.J."/>
            <person name="Hornburger P."/>
            <person name="Mueller R.-W."/>
            <person name="Bruemmer F."/>
            <person name="Labrenz M."/>
            <person name="Spormann A.M."/>
            <person name="Op den Camp H."/>
            <person name="Overmann J."/>
            <person name="Amann R."/>
            <person name="Jetten M.S.M."/>
            <person name="Mascher T."/>
            <person name="Medema M.H."/>
            <person name="Devos D.P."/>
            <person name="Kaster A.-K."/>
            <person name="Ovreas L."/>
            <person name="Rohde M."/>
            <person name="Galperin M.Y."/>
            <person name="Jogler C."/>
        </authorList>
    </citation>
    <scope>NUCLEOTIDE SEQUENCE [LARGE SCALE GENOMIC DNA]</scope>
    <source>
        <strain evidence="2 3">Pla133</strain>
    </source>
</reference>
<keyword evidence="3" id="KW-1185">Reference proteome</keyword>
<accession>A0A518BHZ2</accession>
<organism evidence="2 3">
    <name type="scientific">Engelhardtia mirabilis</name>
    <dbReference type="NCBI Taxonomy" id="2528011"/>
    <lineage>
        <taxon>Bacteria</taxon>
        <taxon>Pseudomonadati</taxon>
        <taxon>Planctomycetota</taxon>
        <taxon>Planctomycetia</taxon>
        <taxon>Planctomycetia incertae sedis</taxon>
        <taxon>Engelhardtia</taxon>
    </lineage>
</organism>
<dbReference type="PANTHER" id="PTHR39323">
    <property type="entry name" value="BLR1149 PROTEIN"/>
    <property type="match status" value="1"/>
</dbReference>